<accession>A0ABQ8VFC2</accession>
<proteinExistence type="predicted"/>
<reference evidence="2" key="1">
    <citation type="submission" date="2022-08" db="EMBL/GenBank/DDBJ databases">
        <title>A Global Phylogenomic Analysis of the Shiitake Genus Lentinula.</title>
        <authorList>
            <consortium name="DOE Joint Genome Institute"/>
            <person name="Sierra-Patev S."/>
            <person name="Min B."/>
            <person name="Naranjo-Ortiz M."/>
            <person name="Looney B."/>
            <person name="Konkel Z."/>
            <person name="Slot J.C."/>
            <person name="Sakamoto Y."/>
            <person name="Steenwyk J.L."/>
            <person name="Rokas A."/>
            <person name="Carro J."/>
            <person name="Camarero S."/>
            <person name="Ferreira P."/>
            <person name="Molpeceres G."/>
            <person name="Ruiz-Duenas F.J."/>
            <person name="Serrano A."/>
            <person name="Henrissat B."/>
            <person name="Drula E."/>
            <person name="Hughes K.W."/>
            <person name="Mata J.L."/>
            <person name="Ishikawa N.K."/>
            <person name="Vargas-Isla R."/>
            <person name="Ushijima S."/>
            <person name="Smith C.A."/>
            <person name="Ahrendt S."/>
            <person name="Andreopoulos W."/>
            <person name="He G."/>
            <person name="Labutti K."/>
            <person name="Lipzen A."/>
            <person name="Ng V."/>
            <person name="Riley R."/>
            <person name="Sandor L."/>
            <person name="Barry K."/>
            <person name="Martinez A.T."/>
            <person name="Xiao Y."/>
            <person name="Gibbons J.G."/>
            <person name="Terashima K."/>
            <person name="Grigoriev I.V."/>
            <person name="Hibbett D.S."/>
        </authorList>
    </citation>
    <scope>NUCLEOTIDE SEQUENCE</scope>
    <source>
        <strain evidence="2">RHP3577 ss4</strain>
    </source>
</reference>
<dbReference type="Proteomes" id="UP001150217">
    <property type="component" value="Unassembled WGS sequence"/>
</dbReference>
<organism evidence="2 3">
    <name type="scientific">Lentinula lateritia</name>
    <dbReference type="NCBI Taxonomy" id="40482"/>
    <lineage>
        <taxon>Eukaryota</taxon>
        <taxon>Fungi</taxon>
        <taxon>Dikarya</taxon>
        <taxon>Basidiomycota</taxon>
        <taxon>Agaricomycotina</taxon>
        <taxon>Agaricomycetes</taxon>
        <taxon>Agaricomycetidae</taxon>
        <taxon>Agaricales</taxon>
        <taxon>Marasmiineae</taxon>
        <taxon>Omphalotaceae</taxon>
        <taxon>Lentinula</taxon>
    </lineage>
</organism>
<sequence length="115" mass="13240">MCGRFWWKLPWALLPPQLQLTCHFCLCPRHCLWPCLFSGLLWRLLHCPSSCSYSNHALSLHSTCVFSAWACSLSMPHVLHLALSHHLHLGCSPPLIHLLVKIMYTKEPCQRRQGV</sequence>
<evidence type="ECO:0008006" key="4">
    <source>
        <dbReference type="Google" id="ProtNLM"/>
    </source>
</evidence>
<protein>
    <recommendedName>
        <fullName evidence="4">Secreted protein</fullName>
    </recommendedName>
</protein>
<evidence type="ECO:0000313" key="2">
    <source>
        <dbReference type="EMBL" id="KAJ4492347.1"/>
    </source>
</evidence>
<keyword evidence="1" id="KW-0732">Signal</keyword>
<name>A0ABQ8VFC2_9AGAR</name>
<evidence type="ECO:0000313" key="3">
    <source>
        <dbReference type="Proteomes" id="UP001150217"/>
    </source>
</evidence>
<feature type="signal peptide" evidence="1">
    <location>
        <begin position="1"/>
        <end position="21"/>
    </location>
</feature>
<gene>
    <name evidence="2" type="ORF">C8R41DRAFT_341784</name>
</gene>
<evidence type="ECO:0000256" key="1">
    <source>
        <dbReference type="SAM" id="SignalP"/>
    </source>
</evidence>
<feature type="chain" id="PRO_5045475333" description="Secreted protein" evidence="1">
    <location>
        <begin position="22"/>
        <end position="115"/>
    </location>
</feature>
<dbReference type="EMBL" id="JANVFT010000038">
    <property type="protein sequence ID" value="KAJ4492347.1"/>
    <property type="molecule type" value="Genomic_DNA"/>
</dbReference>
<keyword evidence="3" id="KW-1185">Reference proteome</keyword>
<comment type="caution">
    <text evidence="2">The sequence shown here is derived from an EMBL/GenBank/DDBJ whole genome shotgun (WGS) entry which is preliminary data.</text>
</comment>